<evidence type="ECO:0000313" key="5">
    <source>
        <dbReference type="Proteomes" id="UP000029507"/>
    </source>
</evidence>
<name>A0A089LP52_9BACL</name>
<evidence type="ECO:0000256" key="1">
    <source>
        <dbReference type="ARBA" id="ARBA00007118"/>
    </source>
</evidence>
<dbReference type="Proteomes" id="UP000029507">
    <property type="component" value="Chromosome"/>
</dbReference>
<dbReference type="GO" id="GO:0016491">
    <property type="term" value="F:oxidoreductase activity"/>
    <property type="evidence" value="ECO:0007669"/>
    <property type="project" value="UniProtKB-KW"/>
</dbReference>
<dbReference type="InterPro" id="IPR000415">
    <property type="entry name" value="Nitroreductase-like"/>
</dbReference>
<reference evidence="4 5" key="1">
    <citation type="submission" date="2014-08" db="EMBL/GenBank/DDBJ databases">
        <title>Comparative genomics of the Paenibacillus odorifer group.</title>
        <authorList>
            <person name="den Bakker H.C."/>
            <person name="Tsai Y.-C."/>
            <person name="Martin N."/>
            <person name="Korlach J."/>
            <person name="Wiedmann M."/>
        </authorList>
    </citation>
    <scope>NUCLEOTIDE SEQUENCE [LARGE SCALE GENOMIC DNA]</scope>
    <source>
        <strain evidence="4 5">DSM 14472</strain>
    </source>
</reference>
<evidence type="ECO:0000256" key="2">
    <source>
        <dbReference type="ARBA" id="ARBA00023002"/>
    </source>
</evidence>
<keyword evidence="5" id="KW-1185">Reference proteome</keyword>
<dbReference type="PANTHER" id="PTHR43673">
    <property type="entry name" value="NAD(P)H NITROREDUCTASE YDGI-RELATED"/>
    <property type="match status" value="1"/>
</dbReference>
<dbReference type="EMBL" id="CP009286">
    <property type="protein sequence ID" value="AIQ62662.1"/>
    <property type="molecule type" value="Genomic_DNA"/>
</dbReference>
<proteinExistence type="inferred from homology"/>
<dbReference type="SUPFAM" id="SSF55469">
    <property type="entry name" value="FMN-dependent nitroreductase-like"/>
    <property type="match status" value="1"/>
</dbReference>
<dbReference type="HOGENOM" id="CLU_070764_4_5_9"/>
<dbReference type="InterPro" id="IPR029479">
    <property type="entry name" value="Nitroreductase"/>
</dbReference>
<dbReference type="STRING" id="169760.PSTEL_05670"/>
<comment type="similarity">
    <text evidence="1">Belongs to the nitroreductase family.</text>
</comment>
<dbReference type="Gene3D" id="3.40.109.10">
    <property type="entry name" value="NADH Oxidase"/>
    <property type="match status" value="1"/>
</dbReference>
<evidence type="ECO:0000259" key="3">
    <source>
        <dbReference type="Pfam" id="PF00881"/>
    </source>
</evidence>
<evidence type="ECO:0000313" key="4">
    <source>
        <dbReference type="EMBL" id="AIQ62662.1"/>
    </source>
</evidence>
<dbReference type="Pfam" id="PF00881">
    <property type="entry name" value="Nitroreductase"/>
    <property type="match status" value="1"/>
</dbReference>
<dbReference type="RefSeq" id="WP_038693994.1">
    <property type="nucleotide sequence ID" value="NZ_CP009286.1"/>
</dbReference>
<organism evidence="4 5">
    <name type="scientific">Paenibacillus stellifer</name>
    <dbReference type="NCBI Taxonomy" id="169760"/>
    <lineage>
        <taxon>Bacteria</taxon>
        <taxon>Bacillati</taxon>
        <taxon>Bacillota</taxon>
        <taxon>Bacilli</taxon>
        <taxon>Bacillales</taxon>
        <taxon>Paenibacillaceae</taxon>
        <taxon>Paenibacillus</taxon>
    </lineage>
</organism>
<accession>A0A089LP52</accession>
<dbReference type="PANTHER" id="PTHR43673:SF10">
    <property type="entry name" value="NADH DEHYDROGENASE_NAD(P)H NITROREDUCTASE XCC3605-RELATED"/>
    <property type="match status" value="1"/>
</dbReference>
<dbReference type="OrthoDB" id="9782629at2"/>
<feature type="domain" description="Nitroreductase" evidence="3">
    <location>
        <begin position="15"/>
        <end position="191"/>
    </location>
</feature>
<dbReference type="KEGG" id="pste:PSTEL_05670"/>
<gene>
    <name evidence="4" type="ORF">PSTEL_05670</name>
</gene>
<protein>
    <submittedName>
        <fullName evidence="4">NAD(P)H nitroreductase</fullName>
    </submittedName>
</protein>
<dbReference type="AlphaFoldDB" id="A0A089LP52"/>
<sequence length="215" mass="24205">MENQVQVAPSFQEVIHERHSVRSYDPSRKISEQEINELLSDAILAPSSSNLQPWRFLVITDQALKEQLLPIAKNQQQVVDASAVIAVLGDREAYRNVDQIWDSAVEAGYATTEIRNRMTENSWNAYSSFGPEIQKDIALVDGGLISMQLMLAAKARGYDTVPMGGYNVQDFRELFRIPDRYVNVMLIAVGYAAGEGRRTTRLPLSDVTFYNEFKG</sequence>
<dbReference type="CDD" id="cd02137">
    <property type="entry name" value="MhqN-like"/>
    <property type="match status" value="1"/>
</dbReference>
<keyword evidence="2" id="KW-0560">Oxidoreductase</keyword>